<dbReference type="Proteomes" id="UP000799777">
    <property type="component" value="Unassembled WGS sequence"/>
</dbReference>
<evidence type="ECO:0000256" key="2">
    <source>
        <dbReference type="SAM" id="MobiDB-lite"/>
    </source>
</evidence>
<dbReference type="Gene3D" id="1.10.287.1490">
    <property type="match status" value="1"/>
</dbReference>
<name>A0A9P4HFZ3_9PLEO</name>
<dbReference type="SUPFAM" id="SSF57997">
    <property type="entry name" value="Tropomyosin"/>
    <property type="match status" value="1"/>
</dbReference>
<protein>
    <submittedName>
        <fullName evidence="3">Uncharacterized protein</fullName>
    </submittedName>
</protein>
<accession>A0A9P4HFZ3</accession>
<dbReference type="EMBL" id="ML978162">
    <property type="protein sequence ID" value="KAF2034270.1"/>
    <property type="molecule type" value="Genomic_DNA"/>
</dbReference>
<organism evidence="3 4">
    <name type="scientific">Setomelanomma holmii</name>
    <dbReference type="NCBI Taxonomy" id="210430"/>
    <lineage>
        <taxon>Eukaryota</taxon>
        <taxon>Fungi</taxon>
        <taxon>Dikarya</taxon>
        <taxon>Ascomycota</taxon>
        <taxon>Pezizomycotina</taxon>
        <taxon>Dothideomycetes</taxon>
        <taxon>Pleosporomycetidae</taxon>
        <taxon>Pleosporales</taxon>
        <taxon>Pleosporineae</taxon>
        <taxon>Phaeosphaeriaceae</taxon>
        <taxon>Setomelanomma</taxon>
    </lineage>
</organism>
<reference evidence="3" key="1">
    <citation type="journal article" date="2020" name="Stud. Mycol.">
        <title>101 Dothideomycetes genomes: a test case for predicting lifestyles and emergence of pathogens.</title>
        <authorList>
            <person name="Haridas S."/>
            <person name="Albert R."/>
            <person name="Binder M."/>
            <person name="Bloem J."/>
            <person name="Labutti K."/>
            <person name="Salamov A."/>
            <person name="Andreopoulos B."/>
            <person name="Baker S."/>
            <person name="Barry K."/>
            <person name="Bills G."/>
            <person name="Bluhm B."/>
            <person name="Cannon C."/>
            <person name="Castanera R."/>
            <person name="Culley D."/>
            <person name="Daum C."/>
            <person name="Ezra D."/>
            <person name="Gonzalez J."/>
            <person name="Henrissat B."/>
            <person name="Kuo A."/>
            <person name="Liang C."/>
            <person name="Lipzen A."/>
            <person name="Lutzoni F."/>
            <person name="Magnuson J."/>
            <person name="Mondo S."/>
            <person name="Nolan M."/>
            <person name="Ohm R."/>
            <person name="Pangilinan J."/>
            <person name="Park H.-J."/>
            <person name="Ramirez L."/>
            <person name="Alfaro M."/>
            <person name="Sun H."/>
            <person name="Tritt A."/>
            <person name="Yoshinaga Y."/>
            <person name="Zwiers L.-H."/>
            <person name="Turgeon B."/>
            <person name="Goodwin S."/>
            <person name="Spatafora J."/>
            <person name="Crous P."/>
            <person name="Grigoriev I."/>
        </authorList>
    </citation>
    <scope>NUCLEOTIDE SEQUENCE</scope>
    <source>
        <strain evidence="3">CBS 110217</strain>
    </source>
</reference>
<keyword evidence="1" id="KW-0175">Coiled coil</keyword>
<dbReference type="AlphaFoldDB" id="A0A9P4HFZ3"/>
<comment type="caution">
    <text evidence="3">The sequence shown here is derived from an EMBL/GenBank/DDBJ whole genome shotgun (WGS) entry which is preliminary data.</text>
</comment>
<evidence type="ECO:0000313" key="3">
    <source>
        <dbReference type="EMBL" id="KAF2034270.1"/>
    </source>
</evidence>
<feature type="region of interest" description="Disordered" evidence="2">
    <location>
        <begin position="294"/>
        <end position="319"/>
    </location>
</feature>
<evidence type="ECO:0000256" key="1">
    <source>
        <dbReference type="SAM" id="Coils"/>
    </source>
</evidence>
<feature type="coiled-coil region" evidence="1">
    <location>
        <begin position="110"/>
        <end position="172"/>
    </location>
</feature>
<proteinExistence type="predicted"/>
<sequence>MNMQRLASVPIWAQFCSPGPAISAIPAQREVGRQQNRGPHRVDMSTVAHDRSRPGTAYVFASIDARQYHQHDQDSSIVKEELQRYGKKVDAMNAQSQALAIEKAHLRSQIATLTANVADKDKKLERMRAKSANTNSKHDDADTELNDLPFKSAQKDTRIAKLEEDLKQANEGWRYYHQKSEAARTDRDILRSECESLRSSMHASEAEMKSKDKQIAKLQASNQSWKGSYDQWMKKLTGEAADMQGQIESLQPEREALFSTMDKRKEQIARLERKSGKVIGEARKWKRKWKEAWASHNRDSDATDENLNIPENILSQTNL</sequence>
<gene>
    <name evidence="3" type="ORF">EK21DRAFT_108307</name>
</gene>
<evidence type="ECO:0000313" key="4">
    <source>
        <dbReference type="Proteomes" id="UP000799777"/>
    </source>
</evidence>
<feature type="compositionally biased region" description="Basic and acidic residues" evidence="2">
    <location>
        <begin position="40"/>
        <end position="50"/>
    </location>
</feature>
<keyword evidence="4" id="KW-1185">Reference proteome</keyword>
<feature type="region of interest" description="Disordered" evidence="2">
    <location>
        <begin position="31"/>
        <end position="50"/>
    </location>
</feature>